<name>A0A9W7FRJ7_9STRA</name>
<dbReference type="EMBL" id="BRXW01000271">
    <property type="protein sequence ID" value="GMI16963.1"/>
    <property type="molecule type" value="Genomic_DNA"/>
</dbReference>
<feature type="region of interest" description="Disordered" evidence="1">
    <location>
        <begin position="322"/>
        <end position="348"/>
    </location>
</feature>
<organism evidence="2 3">
    <name type="scientific">Triparma laevis f. longispina</name>
    <dbReference type="NCBI Taxonomy" id="1714387"/>
    <lineage>
        <taxon>Eukaryota</taxon>
        <taxon>Sar</taxon>
        <taxon>Stramenopiles</taxon>
        <taxon>Ochrophyta</taxon>
        <taxon>Bolidophyceae</taxon>
        <taxon>Parmales</taxon>
        <taxon>Triparmaceae</taxon>
        <taxon>Triparma</taxon>
    </lineage>
</organism>
<proteinExistence type="predicted"/>
<protein>
    <submittedName>
        <fullName evidence="2">Uncharacterized protein</fullName>
    </submittedName>
</protein>
<feature type="compositionally biased region" description="Basic and acidic residues" evidence="1">
    <location>
        <begin position="260"/>
        <end position="294"/>
    </location>
</feature>
<gene>
    <name evidence="2" type="ORF">TrLO_g9826</name>
</gene>
<evidence type="ECO:0000313" key="3">
    <source>
        <dbReference type="Proteomes" id="UP001165122"/>
    </source>
</evidence>
<feature type="compositionally biased region" description="Pro residues" evidence="1">
    <location>
        <begin position="146"/>
        <end position="157"/>
    </location>
</feature>
<dbReference type="Proteomes" id="UP001165122">
    <property type="component" value="Unassembled WGS sequence"/>
</dbReference>
<comment type="caution">
    <text evidence="2">The sequence shown here is derived from an EMBL/GenBank/DDBJ whole genome shotgun (WGS) entry which is preliminary data.</text>
</comment>
<feature type="compositionally biased region" description="Low complexity" evidence="1">
    <location>
        <begin position="176"/>
        <end position="188"/>
    </location>
</feature>
<accession>A0A9W7FRJ7</accession>
<evidence type="ECO:0000313" key="2">
    <source>
        <dbReference type="EMBL" id="GMI16963.1"/>
    </source>
</evidence>
<feature type="compositionally biased region" description="Basic and acidic residues" evidence="1">
    <location>
        <begin position="200"/>
        <end position="251"/>
    </location>
</feature>
<sequence length="348" mass="38758">MGCNNSKDAGLLDDDMMDVMDNHEAAVRKSIVKKDSARFKKRGTFKVEQQRGGMQKKKDHELRMRAREEIKTAPGGIPTLVNWVLTPEGAVLGEVFEGLKNGDYHEGELIQTSEISVGVVCKEWSVVTTESGSKYFLGINDTDELPLPPAKIGPPSEPHPRLSLNGGGETIPPQATKTKSPTTTTTTTIPPPSSSPPQEEGDKRTQMVRSRAESEARLLEKQKQQMERAKAKRADIDAKKEAQVQSDRDLASNKALGNAQEKEKWAKNREKLLKRQETRVAEEKKIREHYESERQQNAMRDLALTKEAQGIKEMRVGDGIVPMMEPSVAKPKRIKPTDLARMANGEVK</sequence>
<dbReference type="OrthoDB" id="49439at2759"/>
<evidence type="ECO:0000256" key="1">
    <source>
        <dbReference type="SAM" id="MobiDB-lite"/>
    </source>
</evidence>
<keyword evidence="3" id="KW-1185">Reference proteome</keyword>
<feature type="region of interest" description="Disordered" evidence="1">
    <location>
        <begin position="146"/>
        <end position="301"/>
    </location>
</feature>
<dbReference type="AlphaFoldDB" id="A0A9W7FRJ7"/>
<reference evidence="3" key="1">
    <citation type="journal article" date="2023" name="Commun. Biol.">
        <title>Genome analysis of Parmales, the sister group of diatoms, reveals the evolutionary specialization of diatoms from phago-mixotrophs to photoautotrophs.</title>
        <authorList>
            <person name="Ban H."/>
            <person name="Sato S."/>
            <person name="Yoshikawa S."/>
            <person name="Yamada K."/>
            <person name="Nakamura Y."/>
            <person name="Ichinomiya M."/>
            <person name="Sato N."/>
            <person name="Blanc-Mathieu R."/>
            <person name="Endo H."/>
            <person name="Kuwata A."/>
            <person name="Ogata H."/>
        </authorList>
    </citation>
    <scope>NUCLEOTIDE SEQUENCE [LARGE SCALE GENOMIC DNA]</scope>
    <source>
        <strain evidence="3">NIES 3700</strain>
    </source>
</reference>